<keyword evidence="2" id="KW-1185">Reference proteome</keyword>
<name>A0ACA9MVV0_9GLOM</name>
<accession>A0ACA9MVV0</accession>
<proteinExistence type="predicted"/>
<gene>
    <name evidence="1" type="ORF">ACOLOM_LOCUS7072</name>
</gene>
<comment type="caution">
    <text evidence="1">The sequence shown here is derived from an EMBL/GenBank/DDBJ whole genome shotgun (WGS) entry which is preliminary data.</text>
</comment>
<reference evidence="1" key="1">
    <citation type="submission" date="2021-06" db="EMBL/GenBank/DDBJ databases">
        <authorList>
            <person name="Kallberg Y."/>
            <person name="Tangrot J."/>
            <person name="Rosling A."/>
        </authorList>
    </citation>
    <scope>NUCLEOTIDE SEQUENCE</scope>
    <source>
        <strain evidence="1">CL356</strain>
    </source>
</reference>
<evidence type="ECO:0000313" key="2">
    <source>
        <dbReference type="Proteomes" id="UP000789525"/>
    </source>
</evidence>
<evidence type="ECO:0000313" key="1">
    <source>
        <dbReference type="EMBL" id="CAG8612787.1"/>
    </source>
</evidence>
<protein>
    <submittedName>
        <fullName evidence="1">9230_t:CDS:1</fullName>
    </submittedName>
</protein>
<organism evidence="1 2">
    <name type="scientific">Acaulospora colombiana</name>
    <dbReference type="NCBI Taxonomy" id="27376"/>
    <lineage>
        <taxon>Eukaryota</taxon>
        <taxon>Fungi</taxon>
        <taxon>Fungi incertae sedis</taxon>
        <taxon>Mucoromycota</taxon>
        <taxon>Glomeromycotina</taxon>
        <taxon>Glomeromycetes</taxon>
        <taxon>Diversisporales</taxon>
        <taxon>Acaulosporaceae</taxon>
        <taxon>Acaulospora</taxon>
    </lineage>
</organism>
<sequence length="868" mass="92862">MACRALLRLNSNAARSLTTRTHVIGQNRAFTSVSATRLLRNTQPLSCNIRQRAASTTAEEFDIDAEVPPAKPQESTPVDPFGDSNPLPTASDESGTDWSRSFQGLSASPFPKEISDILLAPIDPADIEIKPGQAQIKYRRILNRAFGPGGWGLAPRGGTNASAKVVSREYALVCLGRLVAVARGEQEYFDPSGVATASESCKSNALMRCCKDLGIARTLALSVNSKLSTVWRFSLSMSRPRENGSSGDLGTCHMSYQVALLTGCVKSPLLDVFVLLMTETKHKSAIPRPPMPHKTKVALIYLKPYDKDAIASAILDWTGKGDIDLILTTGGTGFGQRDVTPELILSTSPRAVLSRPVSGVRGKTLIITLPGSLKAVKECLGALTQGDTLDHALSLLRGANSRALHEQSQHAGEGTLSTHLPRELHSGCGHDHGPKARTQDDHDKSSALDLIATHLSPLPPVLSKVESSLRGTVIAEPIHGDKNIPILASSNVDGYALQGSYSTFSIILVLMRGSASQVAGMYNVLHAGSHDIDKPLPEGYIYRINTGAPLPTGTNAVIMVEDTRLVSKVGPDERDDNEADEERQVETMATIDPGENVRQAGSDLRKGEKIFEKGDIIGNTGGDIGALAFVGQREILVVKKPTVAILSTGNELLDLHAQSNDEGAKWSGWDTNRPTLKGVLEAMGYSVIDLGIIKDSMAAHEQALKKGLENADIILTTGGSSMGTTDVLKPVIEQRLKGKIVFGRVKVKPGKPTVFAQLPHEKDSWKPLFGLPGNPASALVTQNKAFLQRVKVKLADTMLLDPRPEFHRVRIQVDSQGMLVAYSTGGQRSSRATSLNGANGLVAIPAKEEGGPERIAAGEMADALLIDF</sequence>
<dbReference type="Proteomes" id="UP000789525">
    <property type="component" value="Unassembled WGS sequence"/>
</dbReference>
<dbReference type="EMBL" id="CAJVPT010015576">
    <property type="protein sequence ID" value="CAG8612787.1"/>
    <property type="molecule type" value="Genomic_DNA"/>
</dbReference>